<evidence type="ECO:0000313" key="2">
    <source>
        <dbReference type="EMBL" id="VAW79078.1"/>
    </source>
</evidence>
<protein>
    <submittedName>
        <fullName evidence="2">Uncharacterized protein</fullName>
    </submittedName>
</protein>
<reference evidence="2" key="1">
    <citation type="submission" date="2018-06" db="EMBL/GenBank/DDBJ databases">
        <authorList>
            <person name="Zhirakovskaya E."/>
        </authorList>
    </citation>
    <scope>NUCLEOTIDE SEQUENCE</scope>
</reference>
<proteinExistence type="predicted"/>
<dbReference type="EMBL" id="UOFL01000171">
    <property type="protein sequence ID" value="VAW79078.1"/>
    <property type="molecule type" value="Genomic_DNA"/>
</dbReference>
<name>A0A3B0YDW0_9ZZZZ</name>
<organism evidence="2">
    <name type="scientific">hydrothermal vent metagenome</name>
    <dbReference type="NCBI Taxonomy" id="652676"/>
    <lineage>
        <taxon>unclassified sequences</taxon>
        <taxon>metagenomes</taxon>
        <taxon>ecological metagenomes</taxon>
    </lineage>
</organism>
<feature type="region of interest" description="Disordered" evidence="1">
    <location>
        <begin position="58"/>
        <end position="78"/>
    </location>
</feature>
<dbReference type="AlphaFoldDB" id="A0A3B0YDW0"/>
<feature type="compositionally biased region" description="Low complexity" evidence="1">
    <location>
        <begin position="64"/>
        <end position="77"/>
    </location>
</feature>
<evidence type="ECO:0000256" key="1">
    <source>
        <dbReference type="SAM" id="MobiDB-lite"/>
    </source>
</evidence>
<gene>
    <name evidence="2" type="ORF">MNBD_GAMMA12-371</name>
</gene>
<sequence>MKISSQTGFSAHKHRTAILILPHHLKNCSLVICVCTLILFMFSQNAFAANYKKKSYTKKKSQTHKNNSQKNNQQRSSETPALLWKTVIAHNPVSNVKECQLSSIEHTVFDGLSNIKVKFVFTPKHLFIVTNGNIDASYKNTGLTIKSKQKSTKYKFDHISKKTNIIFTNFTNKHIMQVVNAKSINLTIGFWPSWPKSKTLNLHSQLHGFTDAYRKLIRCKVKSGSTENQTQ</sequence>
<accession>A0A3B0YDW0</accession>